<sequence length="166" mass="18769">MHTTKNIKKFINSLKKNNINKIRINKGNTEIIINKVIKDSKSHIKEIKLKQIHKVNKLNDNNLKLKEKNIGKEAIDKDNKITKTAGLYSTIISPMVGTFYKSPAPNEDAFIEIGDIIKSKQVVCIIEAMKLMNEIESEIKGEVVEILVKDGEIVDCGQALMKIKLK</sequence>
<dbReference type="GO" id="GO:0006633">
    <property type="term" value="P:fatty acid biosynthetic process"/>
    <property type="evidence" value="ECO:0007669"/>
    <property type="project" value="InterPro"/>
</dbReference>
<geneLocation type="chloroplast" evidence="4"/>
<evidence type="ECO:0000313" key="4">
    <source>
        <dbReference type="EMBL" id="QVQ56774.1"/>
    </source>
</evidence>
<evidence type="ECO:0000256" key="1">
    <source>
        <dbReference type="ARBA" id="ARBA00017562"/>
    </source>
</evidence>
<proteinExistence type="predicted"/>
<reference evidence="4" key="1">
    <citation type="submission" date="2021-03" db="EMBL/GenBank/DDBJ databases">
        <title>Transfer of the hemiparasitic marine red alga Erythrocystis saccata (Rhodomelaceae, Rhodophyta) to the tribe Streblocladieae inferred from organellar genome analysis.</title>
        <authorList>
            <person name="Hughey J.R."/>
        </authorList>
    </citation>
    <scope>NUCLEOTIDE SEQUENCE</scope>
</reference>
<dbReference type="EMBL" id="MW810349">
    <property type="protein sequence ID" value="QVQ56774.1"/>
    <property type="molecule type" value="Genomic_DNA"/>
</dbReference>
<name>A0A8E6NXF6_9FLOR</name>
<dbReference type="PANTHER" id="PTHR45266:SF3">
    <property type="entry name" value="OXALOACETATE DECARBOXYLASE ALPHA CHAIN"/>
    <property type="match status" value="1"/>
</dbReference>
<evidence type="ECO:0000259" key="3">
    <source>
        <dbReference type="PROSITE" id="PS50968"/>
    </source>
</evidence>
<dbReference type="NCBIfam" id="TIGR00531">
    <property type="entry name" value="BCCP"/>
    <property type="match status" value="1"/>
</dbReference>
<dbReference type="InterPro" id="IPR050709">
    <property type="entry name" value="Biotin_Carboxyl_Carrier/Decarb"/>
</dbReference>
<keyword evidence="4" id="KW-0150">Chloroplast</keyword>
<keyword evidence="2" id="KW-0092">Biotin</keyword>
<dbReference type="AlphaFoldDB" id="A0A8E6NXF6"/>
<dbReference type="CDD" id="cd06850">
    <property type="entry name" value="biotinyl_domain"/>
    <property type="match status" value="1"/>
</dbReference>
<dbReference type="PANTHER" id="PTHR45266">
    <property type="entry name" value="OXALOACETATE DECARBOXYLASE ALPHA CHAIN"/>
    <property type="match status" value="1"/>
</dbReference>
<dbReference type="PROSITE" id="PS50968">
    <property type="entry name" value="BIOTINYL_LIPOYL"/>
    <property type="match status" value="1"/>
</dbReference>
<dbReference type="InterPro" id="IPR001249">
    <property type="entry name" value="AcCoA_biotinCC"/>
</dbReference>
<feature type="domain" description="Lipoyl-binding" evidence="3">
    <location>
        <begin position="82"/>
        <end position="164"/>
    </location>
</feature>
<evidence type="ECO:0000256" key="2">
    <source>
        <dbReference type="ARBA" id="ARBA00023267"/>
    </source>
</evidence>
<organism evidence="4">
    <name type="scientific">Erythrocystis saccata</name>
    <dbReference type="NCBI Taxonomy" id="2822695"/>
    <lineage>
        <taxon>Eukaryota</taxon>
        <taxon>Rhodophyta</taxon>
        <taxon>Florideophyceae</taxon>
        <taxon>Rhodymeniophycidae</taxon>
        <taxon>Ceramiales</taxon>
        <taxon>Rhodomelaceae</taxon>
        <taxon>Erythrocystis</taxon>
    </lineage>
</organism>
<dbReference type="GO" id="GO:0003989">
    <property type="term" value="F:acetyl-CoA carboxylase activity"/>
    <property type="evidence" value="ECO:0007669"/>
    <property type="project" value="InterPro"/>
</dbReference>
<dbReference type="InterPro" id="IPR000089">
    <property type="entry name" value="Biotin_lipoyl"/>
</dbReference>
<gene>
    <name evidence="4" type="primary">accB</name>
</gene>
<accession>A0A8E6NXF6</accession>
<dbReference type="Pfam" id="PF00364">
    <property type="entry name" value="Biotin_lipoyl"/>
    <property type="match status" value="1"/>
</dbReference>
<protein>
    <recommendedName>
        <fullName evidence="1">Biotin carboxyl carrier protein of acetyl-CoA carboxylase</fullName>
    </recommendedName>
</protein>
<dbReference type="GO" id="GO:0009317">
    <property type="term" value="C:acetyl-CoA carboxylase complex"/>
    <property type="evidence" value="ECO:0007669"/>
    <property type="project" value="InterPro"/>
</dbReference>
<keyword evidence="4" id="KW-0934">Plastid</keyword>